<dbReference type="EMBL" id="BJZU01000046">
    <property type="protein sequence ID" value="GEP04475.1"/>
    <property type="molecule type" value="Genomic_DNA"/>
</dbReference>
<dbReference type="EMBL" id="BSPK01000053">
    <property type="protein sequence ID" value="GLS64754.1"/>
    <property type="molecule type" value="Genomic_DNA"/>
</dbReference>
<reference evidence="4" key="2">
    <citation type="journal article" date="2019" name="Int. J. Syst. Evol. Microbiol.">
        <title>The Global Catalogue of Microorganisms (GCM) 10K type strain sequencing project: providing services to taxonomists for standard genome sequencing and annotation.</title>
        <authorList>
            <consortium name="The Broad Institute Genomics Platform"/>
            <consortium name="The Broad Institute Genome Sequencing Center for Infectious Disease"/>
            <person name="Wu L."/>
            <person name="Ma J."/>
        </authorList>
    </citation>
    <scope>NUCLEOTIDE SEQUENCE [LARGE SCALE GENOMIC DNA]</scope>
    <source>
        <strain evidence="4">NBRC 107715</strain>
    </source>
</reference>
<reference evidence="2" key="1">
    <citation type="journal article" date="2014" name="Int. J. Syst. Evol. Microbiol.">
        <title>Complete genome of a new Firmicutes species belonging to the dominant human colonic microbiota ('Ruminococcus bicirculans') reveals two chromosomes and a selective capacity to utilize plant glucans.</title>
        <authorList>
            <consortium name="NISC Comparative Sequencing Program"/>
            <person name="Wegmann U."/>
            <person name="Louis P."/>
            <person name="Goesmann A."/>
            <person name="Henrissat B."/>
            <person name="Duncan S.H."/>
            <person name="Flint H.J."/>
        </authorList>
    </citation>
    <scope>NUCLEOTIDE SEQUENCE</scope>
    <source>
        <strain evidence="2">NBRC 107715</strain>
    </source>
</reference>
<accession>A0A512J3D5</accession>
<evidence type="ECO:0000313" key="3">
    <source>
        <dbReference type="Proteomes" id="UP000321960"/>
    </source>
</evidence>
<dbReference type="OrthoDB" id="9853334at2"/>
<reference evidence="2" key="4">
    <citation type="submission" date="2023-01" db="EMBL/GenBank/DDBJ databases">
        <title>Draft genome sequence of Methylobacterium oxalidis strain NBRC 107715.</title>
        <authorList>
            <person name="Sun Q."/>
            <person name="Mori K."/>
        </authorList>
    </citation>
    <scope>NUCLEOTIDE SEQUENCE</scope>
    <source>
        <strain evidence="2">NBRC 107715</strain>
    </source>
</reference>
<name>A0A512J3D5_9HYPH</name>
<dbReference type="RefSeq" id="WP_147026103.1">
    <property type="nucleotide sequence ID" value="NZ_BJZU01000046.1"/>
</dbReference>
<evidence type="ECO:0000313" key="1">
    <source>
        <dbReference type="EMBL" id="GEP04475.1"/>
    </source>
</evidence>
<evidence type="ECO:0000313" key="4">
    <source>
        <dbReference type="Proteomes" id="UP001156856"/>
    </source>
</evidence>
<gene>
    <name evidence="2" type="ORF">GCM10007888_31350</name>
    <name evidence="1" type="ORF">MOX02_25130</name>
</gene>
<protein>
    <submittedName>
        <fullName evidence="1">Uncharacterized protein</fullName>
    </submittedName>
</protein>
<proteinExistence type="predicted"/>
<dbReference type="AlphaFoldDB" id="A0A512J3D5"/>
<evidence type="ECO:0000313" key="2">
    <source>
        <dbReference type="EMBL" id="GLS64754.1"/>
    </source>
</evidence>
<keyword evidence="4" id="KW-1185">Reference proteome</keyword>
<sequence>MPTDISDLILRQAISDTYDDAIAYFKLRSESASSSHEKLLATLQAKEFATGKLMLDILIDQDGETFMGPAAANTVIQSLANILEVLDRKQFPLTCWRALDVMMLSQTAPCICEEGFKSEPLPVLH</sequence>
<dbReference type="Proteomes" id="UP001156856">
    <property type="component" value="Unassembled WGS sequence"/>
</dbReference>
<comment type="caution">
    <text evidence="1">The sequence shown here is derived from an EMBL/GenBank/DDBJ whole genome shotgun (WGS) entry which is preliminary data.</text>
</comment>
<dbReference type="Proteomes" id="UP000321960">
    <property type="component" value="Unassembled WGS sequence"/>
</dbReference>
<reference evidence="1 3" key="3">
    <citation type="submission" date="2019-07" db="EMBL/GenBank/DDBJ databases">
        <title>Whole genome shotgun sequence of Methylobacterium oxalidis NBRC 107715.</title>
        <authorList>
            <person name="Hosoyama A."/>
            <person name="Uohara A."/>
            <person name="Ohji S."/>
            <person name="Ichikawa N."/>
        </authorList>
    </citation>
    <scope>NUCLEOTIDE SEQUENCE [LARGE SCALE GENOMIC DNA]</scope>
    <source>
        <strain evidence="1 3">NBRC 107715</strain>
    </source>
</reference>
<organism evidence="1 3">
    <name type="scientific">Methylobacterium oxalidis</name>
    <dbReference type="NCBI Taxonomy" id="944322"/>
    <lineage>
        <taxon>Bacteria</taxon>
        <taxon>Pseudomonadati</taxon>
        <taxon>Pseudomonadota</taxon>
        <taxon>Alphaproteobacteria</taxon>
        <taxon>Hyphomicrobiales</taxon>
        <taxon>Methylobacteriaceae</taxon>
        <taxon>Methylobacterium</taxon>
    </lineage>
</organism>